<accession>A0A2P5W0U8</accession>
<evidence type="ECO:0000313" key="2">
    <source>
        <dbReference type="Proteomes" id="UP000239757"/>
    </source>
</evidence>
<proteinExistence type="predicted"/>
<name>A0A2P5W0U8_GOSBA</name>
<reference evidence="1 2" key="1">
    <citation type="submission" date="2015-01" db="EMBL/GenBank/DDBJ databases">
        <title>Genome of allotetraploid Gossypium barbadense reveals genomic plasticity and fiber elongation in cotton evolution.</title>
        <authorList>
            <person name="Chen X."/>
            <person name="Liu X."/>
            <person name="Zhao B."/>
            <person name="Zheng H."/>
            <person name="Hu Y."/>
            <person name="Lu G."/>
            <person name="Yang C."/>
            <person name="Chen J."/>
            <person name="Shan C."/>
            <person name="Zhang L."/>
            <person name="Zhou Y."/>
            <person name="Wang L."/>
            <person name="Guo W."/>
            <person name="Bai Y."/>
            <person name="Ruan J."/>
            <person name="Shangguan X."/>
            <person name="Mao Y."/>
            <person name="Jiang J."/>
            <person name="Zhu Y."/>
            <person name="Lei J."/>
            <person name="Kang H."/>
            <person name="Chen S."/>
            <person name="He X."/>
            <person name="Wang R."/>
            <person name="Wang Y."/>
            <person name="Chen J."/>
            <person name="Wang L."/>
            <person name="Yu S."/>
            <person name="Wang B."/>
            <person name="Wei J."/>
            <person name="Song S."/>
            <person name="Lu X."/>
            <person name="Gao Z."/>
            <person name="Gu W."/>
            <person name="Deng X."/>
            <person name="Ma D."/>
            <person name="Wang S."/>
            <person name="Liang W."/>
            <person name="Fang L."/>
            <person name="Cai C."/>
            <person name="Zhu X."/>
            <person name="Zhou B."/>
            <person name="Zhang Y."/>
            <person name="Chen Z."/>
            <person name="Xu S."/>
            <person name="Zhu R."/>
            <person name="Wang S."/>
            <person name="Zhang T."/>
            <person name="Zhao G."/>
        </authorList>
    </citation>
    <scope>NUCLEOTIDE SEQUENCE [LARGE SCALE GENOMIC DNA]</scope>
    <source>
        <strain evidence="2">cv. Xinhai21</strain>
        <tissue evidence="1">Leaf</tissue>
    </source>
</reference>
<dbReference type="AlphaFoldDB" id="A0A2P5W0U8"/>
<protein>
    <submittedName>
        <fullName evidence="1">Uncharacterized protein</fullName>
    </submittedName>
</protein>
<gene>
    <name evidence="1" type="ORF">GOBAR_AA36001</name>
</gene>
<evidence type="ECO:0000313" key="1">
    <source>
        <dbReference type="EMBL" id="PPR84708.1"/>
    </source>
</evidence>
<sequence>MATRLGNHNSLPPIASTARHSLIRLMAVAHHLFIRTTSLACHFIISPPSPAGQFSNQFVTSNFTSQLAYSQGGPFKDTSDITCQT</sequence>
<organism evidence="1 2">
    <name type="scientific">Gossypium barbadense</name>
    <name type="common">Sea Island cotton</name>
    <name type="synonym">Hibiscus barbadensis</name>
    <dbReference type="NCBI Taxonomy" id="3634"/>
    <lineage>
        <taxon>Eukaryota</taxon>
        <taxon>Viridiplantae</taxon>
        <taxon>Streptophyta</taxon>
        <taxon>Embryophyta</taxon>
        <taxon>Tracheophyta</taxon>
        <taxon>Spermatophyta</taxon>
        <taxon>Magnoliopsida</taxon>
        <taxon>eudicotyledons</taxon>
        <taxon>Gunneridae</taxon>
        <taxon>Pentapetalae</taxon>
        <taxon>rosids</taxon>
        <taxon>malvids</taxon>
        <taxon>Malvales</taxon>
        <taxon>Malvaceae</taxon>
        <taxon>Malvoideae</taxon>
        <taxon>Gossypium</taxon>
    </lineage>
</organism>
<dbReference type="EMBL" id="KZ669727">
    <property type="protein sequence ID" value="PPR84708.1"/>
    <property type="molecule type" value="Genomic_DNA"/>
</dbReference>
<dbReference type="Proteomes" id="UP000239757">
    <property type="component" value="Unassembled WGS sequence"/>
</dbReference>